<protein>
    <submittedName>
        <fullName evidence="8">Uncharacterized protein</fullName>
    </submittedName>
</protein>
<keyword evidence="3" id="KW-0378">Hydrolase</keyword>
<dbReference type="SUPFAM" id="SSF54001">
    <property type="entry name" value="Cysteine proteinases"/>
    <property type="match status" value="1"/>
</dbReference>
<dbReference type="InterPro" id="IPR038765">
    <property type="entry name" value="Papain-like_cys_pep_sf"/>
</dbReference>
<dbReference type="PROSITE" id="PS51781">
    <property type="entry name" value="SH3B"/>
    <property type="match status" value="1"/>
</dbReference>
<gene>
    <name evidence="8" type="ORF">SLU01_07880</name>
</gene>
<dbReference type="EMBL" id="BJYL01000009">
    <property type="protein sequence ID" value="GEN82476.1"/>
    <property type="molecule type" value="Genomic_DNA"/>
</dbReference>
<dbReference type="PANTHER" id="PTHR47053:SF1">
    <property type="entry name" value="MUREIN DD-ENDOPEPTIDASE MEPH-RELATED"/>
    <property type="match status" value="1"/>
</dbReference>
<dbReference type="GO" id="GO:0008234">
    <property type="term" value="F:cysteine-type peptidase activity"/>
    <property type="evidence" value="ECO:0007669"/>
    <property type="project" value="UniProtKB-KW"/>
</dbReference>
<proteinExistence type="inferred from homology"/>
<dbReference type="InterPro" id="IPR000064">
    <property type="entry name" value="NLP_P60_dom"/>
</dbReference>
<evidence type="ECO:0000313" key="8">
    <source>
        <dbReference type="EMBL" id="GEN82476.1"/>
    </source>
</evidence>
<keyword evidence="9" id="KW-1185">Reference proteome</keyword>
<keyword evidence="4" id="KW-0788">Thiol protease</keyword>
<dbReference type="Pfam" id="PF08239">
    <property type="entry name" value="SH3_3"/>
    <property type="match status" value="1"/>
</dbReference>
<dbReference type="Gene3D" id="3.90.1720.10">
    <property type="entry name" value="endopeptidase domain like (from Nostoc punctiforme)"/>
    <property type="match status" value="1"/>
</dbReference>
<dbReference type="Pfam" id="PF00877">
    <property type="entry name" value="NLPC_P60"/>
    <property type="match status" value="1"/>
</dbReference>
<dbReference type="InterPro" id="IPR051202">
    <property type="entry name" value="Peptidase_C40"/>
</dbReference>
<dbReference type="InterPro" id="IPR003646">
    <property type="entry name" value="SH3-like_bac-type"/>
</dbReference>
<dbReference type="PANTHER" id="PTHR47053">
    <property type="entry name" value="MUREIN DD-ENDOPEPTIDASE MEPH-RELATED"/>
    <property type="match status" value="1"/>
</dbReference>
<name>A0A511Z4V9_9BACL</name>
<evidence type="ECO:0000256" key="5">
    <source>
        <dbReference type="SAM" id="SignalP"/>
    </source>
</evidence>
<evidence type="ECO:0000259" key="7">
    <source>
        <dbReference type="PROSITE" id="PS51935"/>
    </source>
</evidence>
<evidence type="ECO:0000259" key="6">
    <source>
        <dbReference type="PROSITE" id="PS51781"/>
    </source>
</evidence>
<comment type="caution">
    <text evidence="8">The sequence shown here is derived from an EMBL/GenBank/DDBJ whole genome shotgun (WGS) entry which is preliminary data.</text>
</comment>
<dbReference type="GO" id="GO:0006508">
    <property type="term" value="P:proteolysis"/>
    <property type="evidence" value="ECO:0007669"/>
    <property type="project" value="UniProtKB-KW"/>
</dbReference>
<organism evidence="8 9">
    <name type="scientific">Sporosarcina luteola</name>
    <dbReference type="NCBI Taxonomy" id="582850"/>
    <lineage>
        <taxon>Bacteria</taxon>
        <taxon>Bacillati</taxon>
        <taxon>Bacillota</taxon>
        <taxon>Bacilli</taxon>
        <taxon>Bacillales</taxon>
        <taxon>Caryophanaceae</taxon>
        <taxon>Sporosarcina</taxon>
    </lineage>
</organism>
<dbReference type="AlphaFoldDB" id="A0A511Z4V9"/>
<feature type="signal peptide" evidence="5">
    <location>
        <begin position="1"/>
        <end position="25"/>
    </location>
</feature>
<dbReference type="OrthoDB" id="9813368at2"/>
<feature type="domain" description="SH3b" evidence="6">
    <location>
        <begin position="30"/>
        <end position="102"/>
    </location>
</feature>
<dbReference type="SMART" id="SM00287">
    <property type="entry name" value="SH3b"/>
    <property type="match status" value="1"/>
</dbReference>
<reference evidence="8 9" key="1">
    <citation type="submission" date="2019-07" db="EMBL/GenBank/DDBJ databases">
        <title>Whole genome shotgun sequence of Sporosarcina luteola NBRC 105378.</title>
        <authorList>
            <person name="Hosoyama A."/>
            <person name="Uohara A."/>
            <person name="Ohji S."/>
            <person name="Ichikawa N."/>
        </authorList>
    </citation>
    <scope>NUCLEOTIDE SEQUENCE [LARGE SCALE GENOMIC DNA]</scope>
    <source>
        <strain evidence="8 9">NBRC 105378</strain>
    </source>
</reference>
<sequence length="228" mass="24442">MKKVALSLLVAGSLAFGIATGNAEASANTSQSASVNNGTYSTAYNVNIRSGAGTNHKIVLLAKKGTKVSVIDEKKVGKEIWYKVKVNGKTGWALSTLLTEKTVGKSSTNVALANSVAKKAKGLTGIPYRFGGTTINGFDCSGFVQYVYKKSGKTVARDTLGQYAQSKKVSEPQPGDLVFFKNTYRKGISHVGIYIGNNKFVHAGGKQSQVVSLNNSYWKSKFHSFKRI</sequence>
<evidence type="ECO:0000256" key="1">
    <source>
        <dbReference type="ARBA" id="ARBA00007074"/>
    </source>
</evidence>
<dbReference type="Proteomes" id="UP000321901">
    <property type="component" value="Unassembled WGS sequence"/>
</dbReference>
<accession>A0A511Z4V9</accession>
<feature type="chain" id="PRO_5039057235" evidence="5">
    <location>
        <begin position="26"/>
        <end position="228"/>
    </location>
</feature>
<comment type="similarity">
    <text evidence="1">Belongs to the peptidase C40 family.</text>
</comment>
<evidence type="ECO:0000256" key="3">
    <source>
        <dbReference type="ARBA" id="ARBA00022801"/>
    </source>
</evidence>
<keyword evidence="2" id="KW-0645">Protease</keyword>
<evidence type="ECO:0000256" key="4">
    <source>
        <dbReference type="ARBA" id="ARBA00022807"/>
    </source>
</evidence>
<feature type="domain" description="NlpC/P60" evidence="7">
    <location>
        <begin position="110"/>
        <end position="228"/>
    </location>
</feature>
<dbReference type="RefSeq" id="WP_147055566.1">
    <property type="nucleotide sequence ID" value="NZ_BJYL01000009.1"/>
</dbReference>
<dbReference type="PROSITE" id="PS51935">
    <property type="entry name" value="NLPC_P60"/>
    <property type="match status" value="1"/>
</dbReference>
<keyword evidence="5" id="KW-0732">Signal</keyword>
<evidence type="ECO:0000313" key="9">
    <source>
        <dbReference type="Proteomes" id="UP000321901"/>
    </source>
</evidence>
<evidence type="ECO:0000256" key="2">
    <source>
        <dbReference type="ARBA" id="ARBA00022670"/>
    </source>
</evidence>
<dbReference type="Gene3D" id="2.30.30.40">
    <property type="entry name" value="SH3 Domains"/>
    <property type="match status" value="1"/>
</dbReference>